<feature type="region of interest" description="Disordered" evidence="1">
    <location>
        <begin position="1"/>
        <end position="27"/>
    </location>
</feature>
<dbReference type="RefSeq" id="XP_040695652.1">
    <property type="nucleotide sequence ID" value="XM_040848584.1"/>
</dbReference>
<dbReference type="GeneID" id="63764657"/>
<name>A0A1L9SXG5_9EURO</name>
<dbReference type="EMBL" id="KV878637">
    <property type="protein sequence ID" value="OJJ51846.1"/>
    <property type="molecule type" value="Genomic_DNA"/>
</dbReference>
<keyword evidence="3" id="KW-1185">Reference proteome</keyword>
<dbReference type="Proteomes" id="UP000184356">
    <property type="component" value="Unassembled WGS sequence"/>
</dbReference>
<protein>
    <submittedName>
        <fullName evidence="2">Uncharacterized protein</fullName>
    </submittedName>
</protein>
<accession>A0A1L9SXG5</accession>
<reference evidence="3" key="1">
    <citation type="journal article" date="2017" name="Genome Biol.">
        <title>Comparative genomics reveals high biological diversity and specific adaptations in the industrially and medically important fungal genus Aspergillus.</title>
        <authorList>
            <person name="de Vries R.P."/>
            <person name="Riley R."/>
            <person name="Wiebenga A."/>
            <person name="Aguilar-Osorio G."/>
            <person name="Amillis S."/>
            <person name="Uchima C.A."/>
            <person name="Anderluh G."/>
            <person name="Asadollahi M."/>
            <person name="Askin M."/>
            <person name="Barry K."/>
            <person name="Battaglia E."/>
            <person name="Bayram O."/>
            <person name="Benocci T."/>
            <person name="Braus-Stromeyer S.A."/>
            <person name="Caldana C."/>
            <person name="Canovas D."/>
            <person name="Cerqueira G.C."/>
            <person name="Chen F."/>
            <person name="Chen W."/>
            <person name="Choi C."/>
            <person name="Clum A."/>
            <person name="Dos Santos R.A."/>
            <person name="Damasio A.R."/>
            <person name="Diallinas G."/>
            <person name="Emri T."/>
            <person name="Fekete E."/>
            <person name="Flipphi M."/>
            <person name="Freyberg S."/>
            <person name="Gallo A."/>
            <person name="Gournas C."/>
            <person name="Habgood R."/>
            <person name="Hainaut M."/>
            <person name="Harispe M.L."/>
            <person name="Henrissat B."/>
            <person name="Hilden K.S."/>
            <person name="Hope R."/>
            <person name="Hossain A."/>
            <person name="Karabika E."/>
            <person name="Karaffa L."/>
            <person name="Karanyi Z."/>
            <person name="Krasevec N."/>
            <person name="Kuo A."/>
            <person name="Kusch H."/>
            <person name="LaButti K."/>
            <person name="Lagendijk E.L."/>
            <person name="Lapidus A."/>
            <person name="Levasseur A."/>
            <person name="Lindquist E."/>
            <person name="Lipzen A."/>
            <person name="Logrieco A.F."/>
            <person name="MacCabe A."/>
            <person name="Maekelae M.R."/>
            <person name="Malavazi I."/>
            <person name="Melin P."/>
            <person name="Meyer V."/>
            <person name="Mielnichuk N."/>
            <person name="Miskei M."/>
            <person name="Molnar A.P."/>
            <person name="Mule G."/>
            <person name="Ngan C.Y."/>
            <person name="Orejas M."/>
            <person name="Orosz E."/>
            <person name="Ouedraogo J.P."/>
            <person name="Overkamp K.M."/>
            <person name="Park H.-S."/>
            <person name="Perrone G."/>
            <person name="Piumi F."/>
            <person name="Punt P.J."/>
            <person name="Ram A.F."/>
            <person name="Ramon A."/>
            <person name="Rauscher S."/>
            <person name="Record E."/>
            <person name="Riano-Pachon D.M."/>
            <person name="Robert V."/>
            <person name="Roehrig J."/>
            <person name="Ruller R."/>
            <person name="Salamov A."/>
            <person name="Salih N.S."/>
            <person name="Samson R.A."/>
            <person name="Sandor E."/>
            <person name="Sanguinetti M."/>
            <person name="Schuetze T."/>
            <person name="Sepcic K."/>
            <person name="Shelest E."/>
            <person name="Sherlock G."/>
            <person name="Sophianopoulou V."/>
            <person name="Squina F.M."/>
            <person name="Sun H."/>
            <person name="Susca A."/>
            <person name="Todd R.B."/>
            <person name="Tsang A."/>
            <person name="Unkles S.E."/>
            <person name="van de Wiele N."/>
            <person name="van Rossen-Uffink D."/>
            <person name="Oliveira J.V."/>
            <person name="Vesth T.C."/>
            <person name="Visser J."/>
            <person name="Yu J.-H."/>
            <person name="Zhou M."/>
            <person name="Andersen M.R."/>
            <person name="Archer D.B."/>
            <person name="Baker S.E."/>
            <person name="Benoit I."/>
            <person name="Brakhage A.A."/>
            <person name="Braus G.H."/>
            <person name="Fischer R."/>
            <person name="Frisvad J.C."/>
            <person name="Goldman G.H."/>
            <person name="Houbraken J."/>
            <person name="Oakley B."/>
            <person name="Pocsi I."/>
            <person name="Scazzocchio C."/>
            <person name="Seiboth B."/>
            <person name="vanKuyk P.A."/>
            <person name="Wortman J."/>
            <person name="Dyer P.S."/>
            <person name="Grigoriev I.V."/>
        </authorList>
    </citation>
    <scope>NUCLEOTIDE SEQUENCE [LARGE SCALE GENOMIC DNA]</scope>
    <source>
        <strain evidence="3">CBS 593.65</strain>
    </source>
</reference>
<dbReference type="AlphaFoldDB" id="A0A1L9SXG5"/>
<gene>
    <name evidence="2" type="ORF">ASPSYDRAFT_52939</name>
</gene>
<evidence type="ECO:0000256" key="1">
    <source>
        <dbReference type="SAM" id="MobiDB-lite"/>
    </source>
</evidence>
<evidence type="ECO:0000313" key="3">
    <source>
        <dbReference type="Proteomes" id="UP000184356"/>
    </source>
</evidence>
<dbReference type="VEuPathDB" id="FungiDB:ASPSYDRAFT_52939"/>
<organism evidence="2 3">
    <name type="scientific">Aspergillus sydowii CBS 593.65</name>
    <dbReference type="NCBI Taxonomy" id="1036612"/>
    <lineage>
        <taxon>Eukaryota</taxon>
        <taxon>Fungi</taxon>
        <taxon>Dikarya</taxon>
        <taxon>Ascomycota</taxon>
        <taxon>Pezizomycotina</taxon>
        <taxon>Eurotiomycetes</taxon>
        <taxon>Eurotiomycetidae</taxon>
        <taxon>Eurotiales</taxon>
        <taxon>Aspergillaceae</taxon>
        <taxon>Aspergillus</taxon>
        <taxon>Aspergillus subgen. Nidulantes</taxon>
    </lineage>
</organism>
<evidence type="ECO:0000313" key="2">
    <source>
        <dbReference type="EMBL" id="OJJ51846.1"/>
    </source>
</evidence>
<sequence>MGNPQARKSDGLKTMGHDPVMSQHPGWLNQSTATRDVASPTGADACLACKLSCFLNFLCIR</sequence>
<proteinExistence type="predicted"/>